<dbReference type="InterPro" id="IPR005645">
    <property type="entry name" value="FSH-like_dom"/>
</dbReference>
<dbReference type="Gene3D" id="3.40.50.1820">
    <property type="entry name" value="alpha/beta hydrolase"/>
    <property type="match status" value="1"/>
</dbReference>
<evidence type="ECO:0000313" key="6">
    <source>
        <dbReference type="Proteomes" id="UP001220256"/>
    </source>
</evidence>
<keyword evidence="3" id="KW-1133">Transmembrane helix</keyword>
<dbReference type="Proteomes" id="UP001220256">
    <property type="component" value="Unassembled WGS sequence"/>
</dbReference>
<proteinExistence type="predicted"/>
<reference evidence="5 6" key="1">
    <citation type="journal article" date="2023" name="IMA Fungus">
        <title>Comparative genomic study of the Penicillium genus elucidates a diverse pangenome and 15 lateral gene transfer events.</title>
        <authorList>
            <person name="Petersen C."/>
            <person name="Sorensen T."/>
            <person name="Nielsen M.R."/>
            <person name="Sondergaard T.E."/>
            <person name="Sorensen J.L."/>
            <person name="Fitzpatrick D.A."/>
            <person name="Frisvad J.C."/>
            <person name="Nielsen K.L."/>
        </authorList>
    </citation>
    <scope>NUCLEOTIDE SEQUENCE [LARGE SCALE GENOMIC DNA]</scope>
    <source>
        <strain evidence="5 6">IBT 3361</strain>
    </source>
</reference>
<evidence type="ECO:0000256" key="3">
    <source>
        <dbReference type="SAM" id="Phobius"/>
    </source>
</evidence>
<dbReference type="Pfam" id="PF03959">
    <property type="entry name" value="FSH1"/>
    <property type="match status" value="1"/>
</dbReference>
<organism evidence="5 6">
    <name type="scientific">Penicillium chrysogenum</name>
    <name type="common">Penicillium notatum</name>
    <dbReference type="NCBI Taxonomy" id="5076"/>
    <lineage>
        <taxon>Eukaryota</taxon>
        <taxon>Fungi</taxon>
        <taxon>Dikarya</taxon>
        <taxon>Ascomycota</taxon>
        <taxon>Pezizomycotina</taxon>
        <taxon>Eurotiomycetes</taxon>
        <taxon>Eurotiomycetidae</taxon>
        <taxon>Eurotiales</taxon>
        <taxon>Aspergillaceae</taxon>
        <taxon>Penicillium</taxon>
        <taxon>Penicillium chrysogenum species complex</taxon>
    </lineage>
</organism>
<name>A0ABQ8WAL2_PENCH</name>
<dbReference type="PANTHER" id="PTHR48070">
    <property type="entry name" value="ESTERASE OVCA2"/>
    <property type="match status" value="1"/>
</dbReference>
<feature type="transmembrane region" description="Helical" evidence="3">
    <location>
        <begin position="114"/>
        <end position="134"/>
    </location>
</feature>
<gene>
    <name evidence="5" type="ORF">N7505_008715</name>
</gene>
<protein>
    <recommendedName>
        <fullName evidence="4">Serine hydrolase domain-containing protein</fullName>
    </recommendedName>
</protein>
<keyword evidence="6" id="KW-1185">Reference proteome</keyword>
<feature type="domain" description="Serine hydrolase" evidence="4">
    <location>
        <begin position="13"/>
        <end position="225"/>
    </location>
</feature>
<dbReference type="InterPro" id="IPR050593">
    <property type="entry name" value="LovG"/>
</dbReference>
<feature type="compositionally biased region" description="Basic and acidic residues" evidence="2">
    <location>
        <begin position="74"/>
        <end position="83"/>
    </location>
</feature>
<evidence type="ECO:0000259" key="4">
    <source>
        <dbReference type="Pfam" id="PF03959"/>
    </source>
</evidence>
<dbReference type="PANTHER" id="PTHR48070:SF6">
    <property type="entry name" value="ESTERASE OVCA2"/>
    <property type="match status" value="1"/>
</dbReference>
<keyword evidence="3" id="KW-0472">Membrane</keyword>
<dbReference type="SUPFAM" id="SSF53474">
    <property type="entry name" value="alpha/beta-Hydrolases"/>
    <property type="match status" value="1"/>
</dbReference>
<dbReference type="EMBL" id="JAPVEB010000006">
    <property type="protein sequence ID" value="KAJ5261848.1"/>
    <property type="molecule type" value="Genomic_DNA"/>
</dbReference>
<evidence type="ECO:0000256" key="1">
    <source>
        <dbReference type="ARBA" id="ARBA00022801"/>
    </source>
</evidence>
<keyword evidence="3" id="KW-0812">Transmembrane</keyword>
<feature type="region of interest" description="Disordered" evidence="2">
    <location>
        <begin position="64"/>
        <end position="89"/>
    </location>
</feature>
<comment type="caution">
    <text evidence="5">The sequence shown here is derived from an EMBL/GenBank/DDBJ whole genome shotgun (WGS) entry which is preliminary data.</text>
</comment>
<dbReference type="InterPro" id="IPR029058">
    <property type="entry name" value="AB_hydrolase_fold"/>
</dbReference>
<sequence>MSSSTLSDQSPSCGRILMLHGHGQSGQFFQCKTRFMRQYMEQTVLKALQRDCTRQISSIEFYYPSGQLPADPESPDKDDDRRAWGYGDPETEHIEGLEESVQYVSDILERHGPFIGIMGFSTGACLAAIVTSLLEKRRSICSFNFTQDHPPMEFAICLTGFQLAQADYAPIYYPKIQTPILHVIGCLDPMVTPSRSLQLAKNCVNADIYQFWGTHYVPRTRDFLKVVSGFIEGILISGADEDDWEYCDD</sequence>
<evidence type="ECO:0000256" key="2">
    <source>
        <dbReference type="SAM" id="MobiDB-lite"/>
    </source>
</evidence>
<accession>A0ABQ8WAL2</accession>
<evidence type="ECO:0000313" key="5">
    <source>
        <dbReference type="EMBL" id="KAJ5261848.1"/>
    </source>
</evidence>
<keyword evidence="1" id="KW-0378">Hydrolase</keyword>